<keyword evidence="2" id="KW-1185">Reference proteome</keyword>
<accession>A0ABD1W829</accession>
<gene>
    <name evidence="1" type="ORF">Fot_14939</name>
</gene>
<protein>
    <submittedName>
        <fullName evidence="1">Uncharacterized protein</fullName>
    </submittedName>
</protein>
<dbReference type="Proteomes" id="UP001604277">
    <property type="component" value="Unassembled WGS sequence"/>
</dbReference>
<dbReference type="EMBL" id="JBFOLJ010000004">
    <property type="protein sequence ID" value="KAL2545706.1"/>
    <property type="molecule type" value="Genomic_DNA"/>
</dbReference>
<dbReference type="AlphaFoldDB" id="A0ABD1W829"/>
<evidence type="ECO:0000313" key="1">
    <source>
        <dbReference type="EMBL" id="KAL2545706.1"/>
    </source>
</evidence>
<proteinExistence type="predicted"/>
<evidence type="ECO:0000313" key="2">
    <source>
        <dbReference type="Proteomes" id="UP001604277"/>
    </source>
</evidence>
<comment type="caution">
    <text evidence="1">The sequence shown here is derived from an EMBL/GenBank/DDBJ whole genome shotgun (WGS) entry which is preliminary data.</text>
</comment>
<organism evidence="1 2">
    <name type="scientific">Forsythia ovata</name>
    <dbReference type="NCBI Taxonomy" id="205694"/>
    <lineage>
        <taxon>Eukaryota</taxon>
        <taxon>Viridiplantae</taxon>
        <taxon>Streptophyta</taxon>
        <taxon>Embryophyta</taxon>
        <taxon>Tracheophyta</taxon>
        <taxon>Spermatophyta</taxon>
        <taxon>Magnoliopsida</taxon>
        <taxon>eudicotyledons</taxon>
        <taxon>Gunneridae</taxon>
        <taxon>Pentapetalae</taxon>
        <taxon>asterids</taxon>
        <taxon>lamiids</taxon>
        <taxon>Lamiales</taxon>
        <taxon>Oleaceae</taxon>
        <taxon>Forsythieae</taxon>
        <taxon>Forsythia</taxon>
    </lineage>
</organism>
<reference evidence="2" key="1">
    <citation type="submission" date="2024-07" db="EMBL/GenBank/DDBJ databases">
        <title>Two chromosome-level genome assemblies of Korean endemic species Abeliophyllum distichum and Forsythia ovata (Oleaceae).</title>
        <authorList>
            <person name="Jang H."/>
        </authorList>
    </citation>
    <scope>NUCLEOTIDE SEQUENCE [LARGE SCALE GENOMIC DNA]</scope>
</reference>
<name>A0ABD1W829_9LAMI</name>
<sequence>MVAAFLLWRIMKAGGDMSAKAFKTIYRSCQLEDGTTCHQGQDRDGETATKSSNKVLRWKDSFFFVGENWEFLPDDPRPDVSVPRYFVGICDLPNAWIWKQKVTGSIPSSCYTLHIHSTKTGMVPIRAMNASASGKKNLMNWWVLLQSTVEELSSSQEGLNMDKTLLSYIEKLKNTEIIETNVMFFT</sequence>